<sequence>MKVSIQWTAQGRVVIVPAFYHQGDDVYEALRHCDYFRADDGLIPGMGANYDGD</sequence>
<accession>A0A918UQA9</accession>
<dbReference type="Proteomes" id="UP000662572">
    <property type="component" value="Unassembled WGS sequence"/>
</dbReference>
<gene>
    <name evidence="1" type="ORF">GCM10011273_10580</name>
</gene>
<organism evidence="1 2">
    <name type="scientific">Asticcacaulis endophyticus</name>
    <dbReference type="NCBI Taxonomy" id="1395890"/>
    <lineage>
        <taxon>Bacteria</taxon>
        <taxon>Pseudomonadati</taxon>
        <taxon>Pseudomonadota</taxon>
        <taxon>Alphaproteobacteria</taxon>
        <taxon>Caulobacterales</taxon>
        <taxon>Caulobacteraceae</taxon>
        <taxon>Asticcacaulis</taxon>
    </lineage>
</organism>
<evidence type="ECO:0000313" key="1">
    <source>
        <dbReference type="EMBL" id="GGZ26877.1"/>
    </source>
</evidence>
<evidence type="ECO:0000313" key="2">
    <source>
        <dbReference type="Proteomes" id="UP000662572"/>
    </source>
</evidence>
<reference evidence="1" key="2">
    <citation type="submission" date="2020-09" db="EMBL/GenBank/DDBJ databases">
        <authorList>
            <person name="Sun Q."/>
            <person name="Kim S."/>
        </authorList>
    </citation>
    <scope>NUCLEOTIDE SEQUENCE</scope>
    <source>
        <strain evidence="1">KCTC 32296</strain>
    </source>
</reference>
<dbReference type="EMBL" id="BMZB01000001">
    <property type="protein sequence ID" value="GGZ26877.1"/>
    <property type="molecule type" value="Genomic_DNA"/>
</dbReference>
<reference evidence="1" key="1">
    <citation type="journal article" date="2014" name="Int. J. Syst. Evol. Microbiol.">
        <title>Complete genome sequence of Corynebacterium casei LMG S-19264T (=DSM 44701T), isolated from a smear-ripened cheese.</title>
        <authorList>
            <consortium name="US DOE Joint Genome Institute (JGI-PGF)"/>
            <person name="Walter F."/>
            <person name="Albersmeier A."/>
            <person name="Kalinowski J."/>
            <person name="Ruckert C."/>
        </authorList>
    </citation>
    <scope>NUCLEOTIDE SEQUENCE</scope>
    <source>
        <strain evidence="1">KCTC 32296</strain>
    </source>
</reference>
<dbReference type="AlphaFoldDB" id="A0A918UQA9"/>
<comment type="caution">
    <text evidence="1">The sequence shown here is derived from an EMBL/GenBank/DDBJ whole genome shotgun (WGS) entry which is preliminary data.</text>
</comment>
<protein>
    <submittedName>
        <fullName evidence="1">Uncharacterized protein</fullName>
    </submittedName>
</protein>
<keyword evidence="2" id="KW-1185">Reference proteome</keyword>
<proteinExistence type="predicted"/>
<name>A0A918UQA9_9CAUL</name>